<reference evidence="2 3" key="1">
    <citation type="submission" date="2019-07" db="EMBL/GenBank/DDBJ databases">
        <title>Sphingomonas alkalisoli sp. nov., isolated from rhizosphere soil of Suaedae salsa.</title>
        <authorList>
            <person name="Zhang H."/>
            <person name="Xu L."/>
            <person name="Zhang J.-X."/>
            <person name="Sun J.-Q."/>
        </authorList>
    </citation>
    <scope>NUCLEOTIDE SEQUENCE [LARGE SCALE GENOMIC DNA]</scope>
    <source>
        <strain evidence="2 3">XS-10</strain>
    </source>
</reference>
<gene>
    <name evidence="2" type="ORF">FPZ54_01260</name>
</gene>
<keyword evidence="3" id="KW-1185">Reference proteome</keyword>
<dbReference type="OrthoDB" id="4653355at2"/>
<sequence>MANRDGLIVRTSDTGEGAVFDRFFAGYDKAFVLPDEKEDRDGFAACLALNHGSEKARLTALYGEFTELVLTVEEADGPLIGGANFIAAPLPEAQGRSIATANLNYLYVDPAQRGRGRLKQMMAIVVDTIRDAFGVEEVLIFLEQNDPFAMDEAAYRLDSQVAGVDQLDRLRIWARRGARILDWRYIQPALTPDQQPDDSLLYALIGLDAPLPACWLAAHLRRFYGISVRKGAPLDEDPVASDQLAALDARCADGDTIPLLDPAPLLARLPSREAATALFDRFPETMLDAIRTAD</sequence>
<accession>A0A518RBE8</accession>
<protein>
    <recommendedName>
        <fullName evidence="1">N-acetyltransferase domain-containing protein</fullName>
    </recommendedName>
</protein>
<dbReference type="SUPFAM" id="SSF55729">
    <property type="entry name" value="Acyl-CoA N-acyltransferases (Nat)"/>
    <property type="match status" value="1"/>
</dbReference>
<dbReference type="AlphaFoldDB" id="A0A518RBE8"/>
<evidence type="ECO:0000313" key="2">
    <source>
        <dbReference type="EMBL" id="QDX24795.1"/>
    </source>
</evidence>
<dbReference type="KEGG" id="ssua:FPZ54_01260"/>
<dbReference type="Proteomes" id="UP000318055">
    <property type="component" value="Chromosome"/>
</dbReference>
<feature type="domain" description="N-acetyltransferase" evidence="1">
    <location>
        <begin position="7"/>
        <end position="187"/>
    </location>
</feature>
<dbReference type="Gene3D" id="3.40.630.30">
    <property type="match status" value="1"/>
</dbReference>
<dbReference type="GO" id="GO:0016747">
    <property type="term" value="F:acyltransferase activity, transferring groups other than amino-acyl groups"/>
    <property type="evidence" value="ECO:0007669"/>
    <property type="project" value="InterPro"/>
</dbReference>
<evidence type="ECO:0000313" key="3">
    <source>
        <dbReference type="Proteomes" id="UP000318055"/>
    </source>
</evidence>
<dbReference type="InterPro" id="IPR016181">
    <property type="entry name" value="Acyl_CoA_acyltransferase"/>
</dbReference>
<dbReference type="RefSeq" id="WP_145844395.1">
    <property type="nucleotide sequence ID" value="NZ_CP042239.1"/>
</dbReference>
<proteinExistence type="predicted"/>
<name>A0A518RBE8_9SPHN</name>
<organism evidence="2 3">
    <name type="scientific">Sphingomonas suaedae</name>
    <dbReference type="NCBI Taxonomy" id="2599297"/>
    <lineage>
        <taxon>Bacteria</taxon>
        <taxon>Pseudomonadati</taxon>
        <taxon>Pseudomonadota</taxon>
        <taxon>Alphaproteobacteria</taxon>
        <taxon>Sphingomonadales</taxon>
        <taxon>Sphingomonadaceae</taxon>
        <taxon>Sphingomonas</taxon>
    </lineage>
</organism>
<dbReference type="PROSITE" id="PS51186">
    <property type="entry name" value="GNAT"/>
    <property type="match status" value="1"/>
</dbReference>
<dbReference type="InterPro" id="IPR000182">
    <property type="entry name" value="GNAT_dom"/>
</dbReference>
<evidence type="ECO:0000259" key="1">
    <source>
        <dbReference type="PROSITE" id="PS51186"/>
    </source>
</evidence>
<dbReference type="EMBL" id="CP042239">
    <property type="protein sequence ID" value="QDX24795.1"/>
    <property type="molecule type" value="Genomic_DNA"/>
</dbReference>